<evidence type="ECO:0000256" key="5">
    <source>
        <dbReference type="ARBA" id="ARBA00023163"/>
    </source>
</evidence>
<keyword evidence="5" id="KW-0804">Transcription</keyword>
<dbReference type="PROSITE" id="PS51755">
    <property type="entry name" value="OMPR_PHOB"/>
    <property type="match status" value="1"/>
</dbReference>
<dbReference type="SMART" id="SM00862">
    <property type="entry name" value="Trans_reg_C"/>
    <property type="match status" value="1"/>
</dbReference>
<dbReference type="InterPro" id="IPR001867">
    <property type="entry name" value="OmpR/PhoB-type_DNA-bd"/>
</dbReference>
<dbReference type="InterPro" id="IPR036388">
    <property type="entry name" value="WH-like_DNA-bd_sf"/>
</dbReference>
<dbReference type="InterPro" id="IPR039420">
    <property type="entry name" value="WalR-like"/>
</dbReference>
<evidence type="ECO:0000256" key="4">
    <source>
        <dbReference type="ARBA" id="ARBA00023125"/>
    </source>
</evidence>
<keyword evidence="4 7" id="KW-0238">DNA-binding</keyword>
<dbReference type="Gene3D" id="1.10.10.10">
    <property type="entry name" value="Winged helix-like DNA-binding domain superfamily/Winged helix DNA-binding domain"/>
    <property type="match status" value="1"/>
</dbReference>
<dbReference type="Gene3D" id="3.40.50.2300">
    <property type="match status" value="1"/>
</dbReference>
<evidence type="ECO:0000259" key="8">
    <source>
        <dbReference type="PROSITE" id="PS50110"/>
    </source>
</evidence>
<dbReference type="PANTHER" id="PTHR48111">
    <property type="entry name" value="REGULATOR OF RPOS"/>
    <property type="match status" value="1"/>
</dbReference>
<feature type="domain" description="Response regulatory" evidence="8">
    <location>
        <begin position="4"/>
        <end position="118"/>
    </location>
</feature>
<dbReference type="GO" id="GO:0032993">
    <property type="term" value="C:protein-DNA complex"/>
    <property type="evidence" value="ECO:0007669"/>
    <property type="project" value="TreeGrafter"/>
</dbReference>
<dbReference type="CDD" id="cd00383">
    <property type="entry name" value="trans_reg_C"/>
    <property type="match status" value="1"/>
</dbReference>
<dbReference type="RefSeq" id="WP_110578746.1">
    <property type="nucleotide sequence ID" value="NZ_BDSG01000031.1"/>
</dbReference>
<gene>
    <name evidence="10" type="primary">mprA_5</name>
    <name evidence="10" type="ORF">MSj_01604</name>
</gene>
<feature type="DNA-binding region" description="OmpR/PhoB-type" evidence="7">
    <location>
        <begin position="126"/>
        <end position="224"/>
    </location>
</feature>
<evidence type="ECO:0000313" key="10">
    <source>
        <dbReference type="EMBL" id="GBL10121.1"/>
    </source>
</evidence>
<dbReference type="GO" id="GO:0000976">
    <property type="term" value="F:transcription cis-regulatory region binding"/>
    <property type="evidence" value="ECO:0007669"/>
    <property type="project" value="TreeGrafter"/>
</dbReference>
<evidence type="ECO:0000256" key="7">
    <source>
        <dbReference type="PROSITE-ProRule" id="PRU01091"/>
    </source>
</evidence>
<evidence type="ECO:0000256" key="6">
    <source>
        <dbReference type="PROSITE-ProRule" id="PRU00169"/>
    </source>
</evidence>
<name>A0A2Z6UR42_MICAE</name>
<dbReference type="CDD" id="cd17574">
    <property type="entry name" value="REC_OmpR"/>
    <property type="match status" value="1"/>
</dbReference>
<dbReference type="SMART" id="SM00448">
    <property type="entry name" value="REC"/>
    <property type="match status" value="1"/>
</dbReference>
<evidence type="ECO:0000256" key="1">
    <source>
        <dbReference type="ARBA" id="ARBA00022553"/>
    </source>
</evidence>
<dbReference type="EMBL" id="BDSG01000031">
    <property type="protein sequence ID" value="GBL10121.1"/>
    <property type="molecule type" value="Genomic_DNA"/>
</dbReference>
<evidence type="ECO:0000259" key="9">
    <source>
        <dbReference type="PROSITE" id="PS51755"/>
    </source>
</evidence>
<keyword evidence="3" id="KW-0805">Transcription regulation</keyword>
<reference evidence="10 11" key="1">
    <citation type="journal article" date="2018" name="Front. Microbiol.">
        <title>Adaptation of the Freshwater Bloom-Forming Cyanobacterium Microcystis aeruginosa to Brackish Water Is Driven by Recent Horizontal Transfer of Sucrose Genes.</title>
        <authorList>
            <person name="Tanabe Y."/>
            <person name="Hodoki Y."/>
            <person name="Sano T."/>
            <person name="Tada K."/>
            <person name="Watanabe M.M."/>
        </authorList>
    </citation>
    <scope>NUCLEOTIDE SEQUENCE [LARGE SCALE GENOMIC DNA]</scope>
    <source>
        <strain evidence="10 11">Sj</strain>
    </source>
</reference>
<keyword evidence="2" id="KW-0902">Two-component regulatory system</keyword>
<dbReference type="Pfam" id="PF00072">
    <property type="entry name" value="Response_reg"/>
    <property type="match status" value="1"/>
</dbReference>
<dbReference type="Proteomes" id="UP000248272">
    <property type="component" value="Unassembled WGS sequence"/>
</dbReference>
<accession>A0A2Z6UR42</accession>
<keyword evidence="1 6" id="KW-0597">Phosphoprotein</keyword>
<dbReference type="GO" id="GO:0006355">
    <property type="term" value="P:regulation of DNA-templated transcription"/>
    <property type="evidence" value="ECO:0007669"/>
    <property type="project" value="InterPro"/>
</dbReference>
<dbReference type="Gene3D" id="6.10.250.690">
    <property type="match status" value="1"/>
</dbReference>
<evidence type="ECO:0000313" key="11">
    <source>
        <dbReference type="Proteomes" id="UP000248272"/>
    </source>
</evidence>
<proteinExistence type="predicted"/>
<evidence type="ECO:0000256" key="3">
    <source>
        <dbReference type="ARBA" id="ARBA00023015"/>
    </source>
</evidence>
<feature type="modified residue" description="4-aspartylphosphate" evidence="6">
    <location>
        <position position="53"/>
    </location>
</feature>
<dbReference type="Pfam" id="PF00486">
    <property type="entry name" value="Trans_reg_C"/>
    <property type="match status" value="1"/>
</dbReference>
<organism evidence="10 11">
    <name type="scientific">Microcystis aeruginosa Sj</name>
    <dbReference type="NCBI Taxonomy" id="1979544"/>
    <lineage>
        <taxon>Bacteria</taxon>
        <taxon>Bacillati</taxon>
        <taxon>Cyanobacteriota</taxon>
        <taxon>Cyanophyceae</taxon>
        <taxon>Oscillatoriophycideae</taxon>
        <taxon>Chroococcales</taxon>
        <taxon>Microcystaceae</taxon>
        <taxon>Microcystis</taxon>
    </lineage>
</organism>
<dbReference type="InterPro" id="IPR011006">
    <property type="entry name" value="CheY-like_superfamily"/>
</dbReference>
<dbReference type="InterPro" id="IPR001789">
    <property type="entry name" value="Sig_transdc_resp-reg_receiver"/>
</dbReference>
<dbReference type="AlphaFoldDB" id="A0A2Z6UR42"/>
<evidence type="ECO:0000256" key="2">
    <source>
        <dbReference type="ARBA" id="ARBA00023012"/>
    </source>
</evidence>
<protein>
    <submittedName>
        <fullName evidence="10">Response regulator MprA</fullName>
    </submittedName>
</protein>
<dbReference type="FunFam" id="3.40.50.2300:FF:000001">
    <property type="entry name" value="DNA-binding response regulator PhoB"/>
    <property type="match status" value="1"/>
</dbReference>
<feature type="domain" description="OmpR/PhoB-type" evidence="9">
    <location>
        <begin position="126"/>
        <end position="224"/>
    </location>
</feature>
<dbReference type="GO" id="GO:0005829">
    <property type="term" value="C:cytosol"/>
    <property type="evidence" value="ECO:0007669"/>
    <property type="project" value="TreeGrafter"/>
</dbReference>
<dbReference type="PANTHER" id="PTHR48111:SF22">
    <property type="entry name" value="REGULATOR OF RPOS"/>
    <property type="match status" value="1"/>
</dbReference>
<dbReference type="SUPFAM" id="SSF52172">
    <property type="entry name" value="CheY-like"/>
    <property type="match status" value="1"/>
</dbReference>
<dbReference type="FunFam" id="1.10.10.10:FF:000005">
    <property type="entry name" value="Two-component system response regulator"/>
    <property type="match status" value="1"/>
</dbReference>
<dbReference type="GO" id="GO:0000156">
    <property type="term" value="F:phosphorelay response regulator activity"/>
    <property type="evidence" value="ECO:0007669"/>
    <property type="project" value="TreeGrafter"/>
</dbReference>
<dbReference type="PROSITE" id="PS50110">
    <property type="entry name" value="RESPONSE_REGULATORY"/>
    <property type="match status" value="1"/>
</dbReference>
<comment type="caution">
    <text evidence="10">The sequence shown here is derived from an EMBL/GenBank/DDBJ whole genome shotgun (WGS) entry which is preliminary data.</text>
</comment>
<sequence>MNEHILLVEDDPKLAEFIATELHLEGYQVTIASNGMDGLKIARDSSPDLLILDWMLPVISGLDLCLRLRKTGMEAPIIILTAKDEIPDRVTGLNAGADDYVTKPFSMEELLARVKARLRRTHAQDLNIFTFEDLTLNCLAREVYRDSQLIELTAKEFDLLEFILRHPRQVLTREQILETVWGYDFMGDSNIIEVYIRALRVKLESANPKRLIQTVRGVGYVLRDYA</sequence>